<dbReference type="EMBL" id="JADKGY010000027">
    <property type="protein sequence ID" value="MBK9983832.1"/>
    <property type="molecule type" value="Genomic_DNA"/>
</dbReference>
<dbReference type="Proteomes" id="UP000808337">
    <property type="component" value="Unassembled WGS sequence"/>
</dbReference>
<comment type="caution">
    <text evidence="1">The sequence shown here is derived from an EMBL/GenBank/DDBJ whole genome shotgun (WGS) entry which is preliminary data.</text>
</comment>
<accession>A0A9D7XUL0</accession>
<dbReference type="AlphaFoldDB" id="A0A9D7XUL0"/>
<evidence type="ECO:0000313" key="1">
    <source>
        <dbReference type="EMBL" id="MBK9983832.1"/>
    </source>
</evidence>
<gene>
    <name evidence="1" type="ORF">IPP15_15935</name>
</gene>
<name>A0A9D7XUL0_9BACT</name>
<organism evidence="1 2">
    <name type="scientific">Candidatus Opimibacter skivensis</name>
    <dbReference type="NCBI Taxonomy" id="2982028"/>
    <lineage>
        <taxon>Bacteria</taxon>
        <taxon>Pseudomonadati</taxon>
        <taxon>Bacteroidota</taxon>
        <taxon>Saprospiria</taxon>
        <taxon>Saprospirales</taxon>
        <taxon>Saprospiraceae</taxon>
        <taxon>Candidatus Opimibacter</taxon>
    </lineage>
</organism>
<sequence length="104" mass="11602">MDSVEQYNTLTAAINSLRLQGYTEDFNLQTGHLDCRQGALQVHPDEFEIDKLFRFYGPSDPDDESILYAISSSKHDLKGILVDGFGTSSDSLTQDMIEKLAKPS</sequence>
<reference evidence="1 2" key="1">
    <citation type="submission" date="2020-10" db="EMBL/GenBank/DDBJ databases">
        <title>Connecting structure to function with the recovery of over 1000 high-quality activated sludge metagenome-assembled genomes encoding full-length rRNA genes using long-read sequencing.</title>
        <authorList>
            <person name="Singleton C.M."/>
            <person name="Petriglieri F."/>
            <person name="Kristensen J.M."/>
            <person name="Kirkegaard R.H."/>
            <person name="Michaelsen T.Y."/>
            <person name="Andersen M.H."/>
            <person name="Karst S.M."/>
            <person name="Dueholm M.S."/>
            <person name="Nielsen P.H."/>
            <person name="Albertsen M."/>
        </authorList>
    </citation>
    <scope>NUCLEOTIDE SEQUENCE [LARGE SCALE GENOMIC DNA]</scope>
    <source>
        <strain evidence="1">Ribe_18-Q3-R11-54_MAXAC.273</strain>
    </source>
</reference>
<evidence type="ECO:0000313" key="2">
    <source>
        <dbReference type="Proteomes" id="UP000808337"/>
    </source>
</evidence>
<protein>
    <submittedName>
        <fullName evidence="1">Phosphoribosylpyrophosphate synthetase</fullName>
    </submittedName>
</protein>
<proteinExistence type="predicted"/>